<proteinExistence type="predicted"/>
<feature type="region of interest" description="Disordered" evidence="2">
    <location>
        <begin position="144"/>
        <end position="179"/>
    </location>
</feature>
<evidence type="ECO:0000256" key="1">
    <source>
        <dbReference type="ARBA" id="ARBA00022801"/>
    </source>
</evidence>
<dbReference type="PROSITE" id="PS00893">
    <property type="entry name" value="NUDIX_BOX"/>
    <property type="match status" value="1"/>
</dbReference>
<accession>A0A1G1Z210</accession>
<dbReference type="InterPro" id="IPR000086">
    <property type="entry name" value="NUDIX_hydrolase_dom"/>
</dbReference>
<dbReference type="GO" id="GO:0006754">
    <property type="term" value="P:ATP biosynthetic process"/>
    <property type="evidence" value="ECO:0007669"/>
    <property type="project" value="TreeGrafter"/>
</dbReference>
<dbReference type="PANTHER" id="PTHR21340">
    <property type="entry name" value="DIADENOSINE 5,5-P1,P4-TETRAPHOSPHATE PYROPHOSPHOHYDROLASE MUTT"/>
    <property type="match status" value="1"/>
</dbReference>
<dbReference type="PANTHER" id="PTHR21340:SF0">
    <property type="entry name" value="BIS(5'-NUCLEOSYL)-TETRAPHOSPHATASE [ASYMMETRICAL]"/>
    <property type="match status" value="1"/>
</dbReference>
<sequence>MEKEISAGFVVVRETLEGPKFLLLYHGGGYWNFPKGKIQAEEGSIQAAFRETLEETGLKSRNLHIERGFKAYEKFTFFKKERKKVFKIVIFYLAKTSEQQISISPREHEGYGWFLYKDAKKIVARHKDTGELLEKAYKFLKQRQEPSNTIKSEETKTDKIHAQGLPDSKKDTKGRDTNI</sequence>
<dbReference type="InterPro" id="IPR051325">
    <property type="entry name" value="Nudix_hydrolase_domain"/>
</dbReference>
<dbReference type="SUPFAM" id="SSF55811">
    <property type="entry name" value="Nudix"/>
    <property type="match status" value="1"/>
</dbReference>
<protein>
    <recommendedName>
        <fullName evidence="3">Nudix hydrolase domain-containing protein</fullName>
    </recommendedName>
</protein>
<dbReference type="Pfam" id="PF00293">
    <property type="entry name" value="NUDIX"/>
    <property type="match status" value="1"/>
</dbReference>
<dbReference type="STRING" id="1797689.A3F24_03155"/>
<evidence type="ECO:0000259" key="3">
    <source>
        <dbReference type="PROSITE" id="PS51462"/>
    </source>
</evidence>
<dbReference type="GO" id="GO:0006167">
    <property type="term" value="P:AMP biosynthetic process"/>
    <property type="evidence" value="ECO:0007669"/>
    <property type="project" value="TreeGrafter"/>
</dbReference>
<dbReference type="PROSITE" id="PS51462">
    <property type="entry name" value="NUDIX"/>
    <property type="match status" value="1"/>
</dbReference>
<dbReference type="InterPro" id="IPR015797">
    <property type="entry name" value="NUDIX_hydrolase-like_dom_sf"/>
</dbReference>
<dbReference type="GO" id="GO:0004081">
    <property type="term" value="F:bis(5'-nucleosyl)-tetraphosphatase (asymmetrical) activity"/>
    <property type="evidence" value="ECO:0007669"/>
    <property type="project" value="TreeGrafter"/>
</dbReference>
<evidence type="ECO:0000313" key="4">
    <source>
        <dbReference type="EMBL" id="OGY58671.1"/>
    </source>
</evidence>
<comment type="caution">
    <text evidence="4">The sequence shown here is derived from an EMBL/GenBank/DDBJ whole genome shotgun (WGS) entry which is preliminary data.</text>
</comment>
<gene>
    <name evidence="4" type="ORF">A3F24_03155</name>
</gene>
<dbReference type="EMBL" id="MHIX01000038">
    <property type="protein sequence ID" value="OGY58671.1"/>
    <property type="molecule type" value="Genomic_DNA"/>
</dbReference>
<dbReference type="Proteomes" id="UP000178515">
    <property type="component" value="Unassembled WGS sequence"/>
</dbReference>
<dbReference type="InterPro" id="IPR020084">
    <property type="entry name" value="NUDIX_hydrolase_CS"/>
</dbReference>
<organism evidence="4 5">
    <name type="scientific">Candidatus Colwellbacteria bacterium RIFCSPHIGHO2_12_FULL_44_17</name>
    <dbReference type="NCBI Taxonomy" id="1797689"/>
    <lineage>
        <taxon>Bacteria</taxon>
        <taxon>Candidatus Colwelliibacteriota</taxon>
    </lineage>
</organism>
<dbReference type="Gene3D" id="3.90.79.10">
    <property type="entry name" value="Nucleoside Triphosphate Pyrophosphohydrolase"/>
    <property type="match status" value="1"/>
</dbReference>
<evidence type="ECO:0000313" key="5">
    <source>
        <dbReference type="Proteomes" id="UP000178515"/>
    </source>
</evidence>
<keyword evidence="1" id="KW-0378">Hydrolase</keyword>
<feature type="domain" description="Nudix hydrolase" evidence="3">
    <location>
        <begin position="2"/>
        <end position="136"/>
    </location>
</feature>
<feature type="compositionally biased region" description="Basic and acidic residues" evidence="2">
    <location>
        <begin position="151"/>
        <end position="179"/>
    </location>
</feature>
<name>A0A1G1Z210_9BACT</name>
<evidence type="ECO:0000256" key="2">
    <source>
        <dbReference type="SAM" id="MobiDB-lite"/>
    </source>
</evidence>
<dbReference type="AlphaFoldDB" id="A0A1G1Z210"/>
<reference evidence="4 5" key="1">
    <citation type="journal article" date="2016" name="Nat. Commun.">
        <title>Thousands of microbial genomes shed light on interconnected biogeochemical processes in an aquifer system.</title>
        <authorList>
            <person name="Anantharaman K."/>
            <person name="Brown C.T."/>
            <person name="Hug L.A."/>
            <person name="Sharon I."/>
            <person name="Castelle C.J."/>
            <person name="Probst A.J."/>
            <person name="Thomas B.C."/>
            <person name="Singh A."/>
            <person name="Wilkins M.J."/>
            <person name="Karaoz U."/>
            <person name="Brodie E.L."/>
            <person name="Williams K.H."/>
            <person name="Hubbard S.S."/>
            <person name="Banfield J.F."/>
        </authorList>
    </citation>
    <scope>NUCLEOTIDE SEQUENCE [LARGE SCALE GENOMIC DNA]</scope>
</reference>